<feature type="non-terminal residue" evidence="2">
    <location>
        <position position="1"/>
    </location>
</feature>
<feature type="region of interest" description="Disordered" evidence="1">
    <location>
        <begin position="206"/>
        <end position="227"/>
    </location>
</feature>
<protein>
    <submittedName>
        <fullName evidence="2">Uncharacterized protein</fullName>
    </submittedName>
</protein>
<proteinExistence type="predicted"/>
<dbReference type="EMBL" id="CADCXV010000602">
    <property type="protein sequence ID" value="CAB0030989.1"/>
    <property type="molecule type" value="Genomic_DNA"/>
</dbReference>
<gene>
    <name evidence="2" type="ORF">TBRA_LOCUS2972</name>
</gene>
<evidence type="ECO:0000256" key="1">
    <source>
        <dbReference type="SAM" id="MobiDB-lite"/>
    </source>
</evidence>
<sequence>GSDAKYEAYAVDTGAELPDRLAQTSQRTDTYRTGVYTVALALSKNHERVAQSRLRRMDHGWALQAAATAAAAPTRKHIQPLYIPSDGKRKTERIRKSLCSLCIKSNSRRNSFGDEPTQSYTRAARDATYIRSRYCTVADAATAIIRASAPMRCMYSMEQLHNPMAARSNPQATMDPAAGMQSWPGAAAAQQANAYPQMQRHYNHMMQPQSAPGGYQQHMPLPRPHSG</sequence>
<reference evidence="2 3" key="1">
    <citation type="submission" date="2020-02" db="EMBL/GenBank/DDBJ databases">
        <authorList>
            <person name="Ferguson B K."/>
        </authorList>
    </citation>
    <scope>NUCLEOTIDE SEQUENCE [LARGE SCALE GENOMIC DNA]</scope>
</reference>
<accession>A0A6H5I3C6</accession>
<keyword evidence="3" id="KW-1185">Reference proteome</keyword>
<name>A0A6H5I3C6_9HYME</name>
<dbReference type="Proteomes" id="UP000479190">
    <property type="component" value="Unassembled WGS sequence"/>
</dbReference>
<dbReference type="AlphaFoldDB" id="A0A6H5I3C6"/>
<evidence type="ECO:0000313" key="3">
    <source>
        <dbReference type="Proteomes" id="UP000479190"/>
    </source>
</evidence>
<evidence type="ECO:0000313" key="2">
    <source>
        <dbReference type="EMBL" id="CAB0030989.1"/>
    </source>
</evidence>
<organism evidence="2 3">
    <name type="scientific">Trichogramma brassicae</name>
    <dbReference type="NCBI Taxonomy" id="86971"/>
    <lineage>
        <taxon>Eukaryota</taxon>
        <taxon>Metazoa</taxon>
        <taxon>Ecdysozoa</taxon>
        <taxon>Arthropoda</taxon>
        <taxon>Hexapoda</taxon>
        <taxon>Insecta</taxon>
        <taxon>Pterygota</taxon>
        <taxon>Neoptera</taxon>
        <taxon>Endopterygota</taxon>
        <taxon>Hymenoptera</taxon>
        <taxon>Apocrita</taxon>
        <taxon>Proctotrupomorpha</taxon>
        <taxon>Chalcidoidea</taxon>
        <taxon>Trichogrammatidae</taxon>
        <taxon>Trichogramma</taxon>
    </lineage>
</organism>